<accession>A0A6J0B7D8</accession>
<keyword evidence="5" id="KW-1185">Reference proteome</keyword>
<organism evidence="6">
    <name type="scientific">Neodiprion lecontei</name>
    <name type="common">Redheaded pine sawfly</name>
    <dbReference type="NCBI Taxonomy" id="441921"/>
    <lineage>
        <taxon>Eukaryota</taxon>
        <taxon>Metazoa</taxon>
        <taxon>Ecdysozoa</taxon>
        <taxon>Arthropoda</taxon>
        <taxon>Hexapoda</taxon>
        <taxon>Insecta</taxon>
        <taxon>Pterygota</taxon>
        <taxon>Neoptera</taxon>
        <taxon>Endopterygota</taxon>
        <taxon>Hymenoptera</taxon>
        <taxon>Tenthredinoidea</taxon>
        <taxon>Diprionidae</taxon>
        <taxon>Diprioninae</taxon>
        <taxon>Neodiprion</taxon>
    </lineage>
</organism>
<protein>
    <recommendedName>
        <fullName evidence="1">gamma-glutamylcyclotransferase</fullName>
        <ecNumber evidence="1">4.3.2.9</ecNumber>
    </recommendedName>
</protein>
<dbReference type="GO" id="GO:0003839">
    <property type="term" value="F:gamma-glutamylcyclotransferase activity"/>
    <property type="evidence" value="ECO:0007669"/>
    <property type="project" value="UniProtKB-EC"/>
</dbReference>
<dbReference type="InterPro" id="IPR017939">
    <property type="entry name" value="G-Glutamylcylcotransferase"/>
</dbReference>
<dbReference type="RefSeq" id="XP_015510107.2">
    <property type="nucleotide sequence ID" value="XM_015654621.2"/>
</dbReference>
<dbReference type="AlphaFoldDB" id="A0A6J0B7D8"/>
<dbReference type="OrthoDB" id="2924818at2759"/>
<name>A0A6J0B7D8_NEOLC</name>
<sequence>MASNKFLYFAYGSNLLAKRIRINNPTAVRRDIGRLKDFRLDFATYSKRWHGASATIVPTENEYVWGAIWEIDNSDIASLDQQEGVEDKLYFSKIVDIETPNGSFLKCKVYQQCNNPQEHLTGNLLPQDRRPSAAYRDTILKGARESGIPSDYIKFLETFPHNGYLGEPEIGLALREM</sequence>
<dbReference type="EC" id="4.3.2.9" evidence="1"/>
<dbReference type="CDD" id="cd06661">
    <property type="entry name" value="GGCT_like"/>
    <property type="match status" value="1"/>
</dbReference>
<dbReference type="KEGG" id="nlo:107217208"/>
<evidence type="ECO:0000256" key="4">
    <source>
        <dbReference type="PIRSR" id="PIRSR617939-2"/>
    </source>
</evidence>
<feature type="binding site" evidence="4">
    <location>
        <position position="135"/>
    </location>
    <ligand>
        <name>substrate</name>
    </ligand>
</feature>
<dbReference type="SUPFAM" id="SSF110857">
    <property type="entry name" value="Gamma-glutamyl cyclotransferase-like"/>
    <property type="match status" value="1"/>
</dbReference>
<evidence type="ECO:0000256" key="2">
    <source>
        <dbReference type="ARBA" id="ARBA00023239"/>
    </source>
</evidence>
<dbReference type="GeneID" id="107217208"/>
<dbReference type="FunCoup" id="A0A6J0B7D8">
    <property type="interactions" value="42"/>
</dbReference>
<evidence type="ECO:0000313" key="5">
    <source>
        <dbReference type="Proteomes" id="UP000829291"/>
    </source>
</evidence>
<dbReference type="InParanoid" id="A0A6J0B7D8"/>
<proteinExistence type="predicted"/>
<reference evidence="6" key="1">
    <citation type="submission" date="2025-08" db="UniProtKB">
        <authorList>
            <consortium name="RefSeq"/>
        </authorList>
    </citation>
    <scope>IDENTIFICATION</scope>
    <source>
        <tissue evidence="6">Thorax and Abdomen</tissue>
    </source>
</reference>
<dbReference type="Gene3D" id="3.10.490.10">
    <property type="entry name" value="Gamma-glutamyl cyclotransferase-like"/>
    <property type="match status" value="1"/>
</dbReference>
<evidence type="ECO:0000256" key="3">
    <source>
        <dbReference type="PIRSR" id="PIRSR617939-1"/>
    </source>
</evidence>
<evidence type="ECO:0000256" key="1">
    <source>
        <dbReference type="ARBA" id="ARBA00012346"/>
    </source>
</evidence>
<dbReference type="Proteomes" id="UP000829291">
    <property type="component" value="Chromosome 1"/>
</dbReference>
<dbReference type="InterPro" id="IPR013024">
    <property type="entry name" value="GGCT-like"/>
</dbReference>
<dbReference type="InterPro" id="IPR036568">
    <property type="entry name" value="GGCT-like_sf"/>
</dbReference>
<dbReference type="Pfam" id="PF13772">
    <property type="entry name" value="AIG2_2"/>
    <property type="match status" value="1"/>
</dbReference>
<dbReference type="PANTHER" id="PTHR12935">
    <property type="entry name" value="GAMMA-GLUTAMYLCYCLOTRANSFERASE"/>
    <property type="match status" value="1"/>
</dbReference>
<evidence type="ECO:0000313" key="6">
    <source>
        <dbReference type="RefSeq" id="XP_015510107.2"/>
    </source>
</evidence>
<gene>
    <name evidence="6" type="primary">LOC107217208</name>
</gene>
<feature type="active site" description="Proton acceptor" evidence="3">
    <location>
        <position position="83"/>
    </location>
</feature>
<feature type="binding site" evidence="4">
    <location>
        <begin position="8"/>
        <end position="13"/>
    </location>
    <ligand>
        <name>substrate</name>
    </ligand>
</feature>
<keyword evidence="2" id="KW-0456">Lyase</keyword>
<dbReference type="PANTHER" id="PTHR12935:SF0">
    <property type="entry name" value="GAMMA-GLUTAMYLCYCLOTRANSFERASE"/>
    <property type="match status" value="1"/>
</dbReference>